<dbReference type="EMBL" id="CM031822">
    <property type="protein sequence ID" value="KAG6630085.1"/>
    <property type="molecule type" value="Genomic_DNA"/>
</dbReference>
<keyword evidence="1" id="KW-0812">Transmembrane</keyword>
<organism evidence="2 3">
    <name type="scientific">Carya illinoinensis</name>
    <name type="common">Pecan</name>
    <dbReference type="NCBI Taxonomy" id="32201"/>
    <lineage>
        <taxon>Eukaryota</taxon>
        <taxon>Viridiplantae</taxon>
        <taxon>Streptophyta</taxon>
        <taxon>Embryophyta</taxon>
        <taxon>Tracheophyta</taxon>
        <taxon>Spermatophyta</taxon>
        <taxon>Magnoliopsida</taxon>
        <taxon>eudicotyledons</taxon>
        <taxon>Gunneridae</taxon>
        <taxon>Pentapetalae</taxon>
        <taxon>rosids</taxon>
        <taxon>fabids</taxon>
        <taxon>Fagales</taxon>
        <taxon>Juglandaceae</taxon>
        <taxon>Carya</taxon>
    </lineage>
</organism>
<evidence type="ECO:0000313" key="2">
    <source>
        <dbReference type="EMBL" id="KAG6630085.1"/>
    </source>
</evidence>
<name>A0A8T1NI77_CARIL</name>
<keyword evidence="3" id="KW-1185">Reference proteome</keyword>
<proteinExistence type="predicted"/>
<feature type="transmembrane region" description="Helical" evidence="1">
    <location>
        <begin position="35"/>
        <end position="53"/>
    </location>
</feature>
<keyword evidence="1" id="KW-1133">Transmembrane helix</keyword>
<keyword evidence="1" id="KW-0472">Membrane</keyword>
<evidence type="ECO:0000256" key="1">
    <source>
        <dbReference type="SAM" id="Phobius"/>
    </source>
</evidence>
<reference evidence="2" key="1">
    <citation type="submission" date="2020-12" db="EMBL/GenBank/DDBJ databases">
        <title>WGS assembly of Carya illinoinensis cv. Pawnee.</title>
        <authorList>
            <person name="Platts A."/>
            <person name="Shu S."/>
            <person name="Wright S."/>
            <person name="Barry K."/>
            <person name="Edger P."/>
            <person name="Pires J.C."/>
            <person name="Schmutz J."/>
        </authorList>
    </citation>
    <scope>NUCLEOTIDE SEQUENCE</scope>
    <source>
        <tissue evidence="2">Leaf</tissue>
    </source>
</reference>
<gene>
    <name evidence="2" type="ORF">CIPAW_14G130800</name>
</gene>
<comment type="caution">
    <text evidence="2">The sequence shown here is derived from an EMBL/GenBank/DDBJ whole genome shotgun (WGS) entry which is preliminary data.</text>
</comment>
<evidence type="ECO:0000313" key="3">
    <source>
        <dbReference type="Proteomes" id="UP000811609"/>
    </source>
</evidence>
<sequence>MFSDHHGNFSCQNVGQYLTWKCCLMRNEDSIQQESFIKVAFLCFEYWLWYYFFGNRRC</sequence>
<dbReference type="AlphaFoldDB" id="A0A8T1NI77"/>
<accession>A0A8T1NI77</accession>
<dbReference type="Proteomes" id="UP000811609">
    <property type="component" value="Chromosome 14"/>
</dbReference>
<protein>
    <submittedName>
        <fullName evidence="2">Uncharacterized protein</fullName>
    </submittedName>
</protein>